<keyword evidence="4" id="KW-1185">Reference proteome</keyword>
<accession>A0ABR4BJD6</accession>
<protein>
    <recommendedName>
        <fullName evidence="2">BD-FAE-like domain-containing protein</fullName>
    </recommendedName>
</protein>
<dbReference type="InterPro" id="IPR029058">
    <property type="entry name" value="AB_hydrolase_fold"/>
</dbReference>
<dbReference type="SUPFAM" id="SSF53474">
    <property type="entry name" value="alpha/beta-Hydrolases"/>
    <property type="match status" value="1"/>
</dbReference>
<proteinExistence type="predicted"/>
<reference evidence="3 4" key="1">
    <citation type="submission" date="2024-09" db="EMBL/GenBank/DDBJ databases">
        <title>Rethinking Asexuality: The Enigmatic Case of Functional Sexual Genes in Lepraria (Stereocaulaceae).</title>
        <authorList>
            <person name="Doellman M."/>
            <person name="Sun Y."/>
            <person name="Barcenas-Pena A."/>
            <person name="Lumbsch H.T."/>
            <person name="Grewe F."/>
        </authorList>
    </citation>
    <scope>NUCLEOTIDE SEQUENCE [LARGE SCALE GENOMIC DNA]</scope>
    <source>
        <strain evidence="3 4">Grewe 0041</strain>
    </source>
</reference>
<sequence length="223" mass="24542">MGAQRPSIITNFAGVEVDSKNIDVEGWSAGGQLGMSLAWTCKEPPKAILTLYAPSDFESPTWHEPRAEEWPDHFMDMDETQRKLPEKPVSITFIKIGGWGPTLRVSTGNEQGSEIRTIPSQRLCGGGSNPDPERVAETSPMAQARRGNCKTPTFVIHGEKDEMMPEIMAVEFGKALKELGVESEVLIVPGAKRMYDLSVKPAKKGWEDSILSGYEFSFKALGK</sequence>
<evidence type="ECO:0000313" key="4">
    <source>
        <dbReference type="Proteomes" id="UP001590951"/>
    </source>
</evidence>
<feature type="domain" description="BD-FAE-like" evidence="2">
    <location>
        <begin position="11"/>
        <end position="174"/>
    </location>
</feature>
<evidence type="ECO:0000259" key="2">
    <source>
        <dbReference type="Pfam" id="PF20434"/>
    </source>
</evidence>
<dbReference type="EMBL" id="JBHFEH010000003">
    <property type="protein sequence ID" value="KAL2057929.1"/>
    <property type="molecule type" value="Genomic_DNA"/>
</dbReference>
<evidence type="ECO:0000313" key="3">
    <source>
        <dbReference type="EMBL" id="KAL2057929.1"/>
    </source>
</evidence>
<organism evidence="3 4">
    <name type="scientific">Lepraria finkii</name>
    <dbReference type="NCBI Taxonomy" id="1340010"/>
    <lineage>
        <taxon>Eukaryota</taxon>
        <taxon>Fungi</taxon>
        <taxon>Dikarya</taxon>
        <taxon>Ascomycota</taxon>
        <taxon>Pezizomycotina</taxon>
        <taxon>Lecanoromycetes</taxon>
        <taxon>OSLEUM clade</taxon>
        <taxon>Lecanoromycetidae</taxon>
        <taxon>Lecanorales</taxon>
        <taxon>Lecanorineae</taxon>
        <taxon>Stereocaulaceae</taxon>
        <taxon>Lepraria</taxon>
    </lineage>
</organism>
<evidence type="ECO:0000256" key="1">
    <source>
        <dbReference type="SAM" id="MobiDB-lite"/>
    </source>
</evidence>
<dbReference type="Pfam" id="PF20434">
    <property type="entry name" value="BD-FAE"/>
    <property type="match status" value="1"/>
</dbReference>
<dbReference type="InterPro" id="IPR049492">
    <property type="entry name" value="BD-FAE-like_dom"/>
</dbReference>
<name>A0ABR4BJD6_9LECA</name>
<feature type="region of interest" description="Disordered" evidence="1">
    <location>
        <begin position="121"/>
        <end position="140"/>
    </location>
</feature>
<comment type="caution">
    <text evidence="3">The sequence shown here is derived from an EMBL/GenBank/DDBJ whole genome shotgun (WGS) entry which is preliminary data.</text>
</comment>
<gene>
    <name evidence="3" type="ORF">ABVK25_001546</name>
</gene>
<dbReference type="Proteomes" id="UP001590951">
    <property type="component" value="Unassembled WGS sequence"/>
</dbReference>
<dbReference type="Gene3D" id="3.40.50.1820">
    <property type="entry name" value="alpha/beta hydrolase"/>
    <property type="match status" value="1"/>
</dbReference>